<dbReference type="AlphaFoldDB" id="A0A7X6S2X8"/>
<keyword evidence="2" id="KW-0975">Bacterial flagellum</keyword>
<keyword evidence="6" id="KW-0282">Flagellum</keyword>
<comment type="caution">
    <text evidence="6">The sequence shown here is derived from an EMBL/GenBank/DDBJ whole genome shotgun (WGS) entry which is preliminary data.</text>
</comment>
<protein>
    <submittedName>
        <fullName evidence="6">Flagellar hook basal-body protein</fullName>
    </submittedName>
</protein>
<accession>A0A7X6S2X8</accession>
<dbReference type="InterPro" id="IPR020013">
    <property type="entry name" value="Flagellar_FlgE/F/G"/>
</dbReference>
<sequence length="259" mass="27443">MNIESLLQVNKAGMNGNQNNLDIIANNLANLTTTGFKAKSGTFQALINNQVTNQEVPLAANSTPIAINTGLKVGSNIDNFGQGGLQTTNQPLDFAIQGNGFFGVRDANNQLLLTRVGDFKRDAQGSLVNDNGFHVATTDRIPQNQWPQGNLAVNATGAINIQTPEGSVNVGQLNIYQPLSLSDLQAAGNTTYQVQAGGVQLINGTPEAGNITQGALENSNVDMASQMADMISTQRAYQLNAKALQATDNILNVTNNFNQ</sequence>
<organism evidence="6 7">
    <name type="scientific">Periweissella fabalis</name>
    <dbReference type="NCBI Taxonomy" id="1070421"/>
    <lineage>
        <taxon>Bacteria</taxon>
        <taxon>Bacillati</taxon>
        <taxon>Bacillota</taxon>
        <taxon>Bacilli</taxon>
        <taxon>Lactobacillales</taxon>
        <taxon>Lactobacillaceae</taxon>
        <taxon>Periweissella</taxon>
    </lineage>
</organism>
<evidence type="ECO:0000313" key="7">
    <source>
        <dbReference type="Proteomes" id="UP000549765"/>
    </source>
</evidence>
<evidence type="ECO:0000259" key="5">
    <source>
        <dbReference type="Pfam" id="PF22692"/>
    </source>
</evidence>
<keyword evidence="6" id="KW-0969">Cilium</keyword>
<dbReference type="Proteomes" id="UP000549765">
    <property type="component" value="Unassembled WGS sequence"/>
</dbReference>
<dbReference type="NCBIfam" id="TIGR03506">
    <property type="entry name" value="FlgEFG_subfam"/>
    <property type="match status" value="1"/>
</dbReference>
<dbReference type="Pfam" id="PF06429">
    <property type="entry name" value="Flg_bbr_C"/>
    <property type="match status" value="1"/>
</dbReference>
<feature type="domain" description="Flagellar basal-body/hook protein C-terminal" evidence="4">
    <location>
        <begin position="213"/>
        <end position="256"/>
    </location>
</feature>
<dbReference type="InterPro" id="IPR053967">
    <property type="entry name" value="LlgE_F_G-like_D1"/>
</dbReference>
<dbReference type="PANTHER" id="PTHR30435">
    <property type="entry name" value="FLAGELLAR PROTEIN"/>
    <property type="match status" value="1"/>
</dbReference>
<keyword evidence="7" id="KW-1185">Reference proteome</keyword>
<evidence type="ECO:0000259" key="3">
    <source>
        <dbReference type="Pfam" id="PF00460"/>
    </source>
</evidence>
<dbReference type="GO" id="GO:0071978">
    <property type="term" value="P:bacterial-type flagellum-dependent swarming motility"/>
    <property type="evidence" value="ECO:0007669"/>
    <property type="project" value="TreeGrafter"/>
</dbReference>
<dbReference type="InterPro" id="IPR001444">
    <property type="entry name" value="Flag_bb_rod_N"/>
</dbReference>
<dbReference type="InterPro" id="IPR037925">
    <property type="entry name" value="FlgE/F/G-like"/>
</dbReference>
<dbReference type="EMBL" id="JAAXPN010000003">
    <property type="protein sequence ID" value="NKZ24003.1"/>
    <property type="molecule type" value="Genomic_DNA"/>
</dbReference>
<keyword evidence="6" id="KW-0966">Cell projection</keyword>
<gene>
    <name evidence="6" type="ORF">HF964_04155</name>
</gene>
<evidence type="ECO:0000259" key="4">
    <source>
        <dbReference type="Pfam" id="PF06429"/>
    </source>
</evidence>
<dbReference type="SUPFAM" id="SSF117143">
    <property type="entry name" value="Flagellar hook protein flgE"/>
    <property type="match status" value="1"/>
</dbReference>
<proteinExistence type="inferred from homology"/>
<dbReference type="PANTHER" id="PTHR30435:SF19">
    <property type="entry name" value="FLAGELLAR BASAL-BODY ROD PROTEIN FLGG"/>
    <property type="match status" value="1"/>
</dbReference>
<reference evidence="6 7" key="1">
    <citation type="submission" date="2020-04" db="EMBL/GenBank/DDBJ databases">
        <title>MicrobeNet Type strains.</title>
        <authorList>
            <person name="Nicholson A.C."/>
        </authorList>
    </citation>
    <scope>NUCLEOTIDE SEQUENCE [LARGE SCALE GENOMIC DNA]</scope>
    <source>
        <strain evidence="6 7">CCUG 61472</strain>
    </source>
</reference>
<evidence type="ECO:0000256" key="1">
    <source>
        <dbReference type="ARBA" id="ARBA00009677"/>
    </source>
</evidence>
<dbReference type="InterPro" id="IPR010930">
    <property type="entry name" value="Flg_bb/hook_C_dom"/>
</dbReference>
<comment type="similarity">
    <text evidence="1 2">Belongs to the flagella basal body rod proteins family.</text>
</comment>
<dbReference type="Pfam" id="PF00460">
    <property type="entry name" value="Flg_bb_rod"/>
    <property type="match status" value="1"/>
</dbReference>
<feature type="domain" description="Flagellar basal body rod protein N-terminal" evidence="3">
    <location>
        <begin position="11"/>
        <end position="37"/>
    </location>
</feature>
<comment type="subcellular location">
    <subcellularLocation>
        <location evidence="2">Bacterial flagellum basal body</location>
    </subcellularLocation>
</comment>
<evidence type="ECO:0000313" key="6">
    <source>
        <dbReference type="EMBL" id="NKZ24003.1"/>
    </source>
</evidence>
<dbReference type="RefSeq" id="WP_168721805.1">
    <property type="nucleotide sequence ID" value="NZ_JAAXPN010000003.1"/>
</dbReference>
<name>A0A7X6S2X8_9LACO</name>
<evidence type="ECO:0000256" key="2">
    <source>
        <dbReference type="RuleBase" id="RU362116"/>
    </source>
</evidence>
<dbReference type="GO" id="GO:0009425">
    <property type="term" value="C:bacterial-type flagellum basal body"/>
    <property type="evidence" value="ECO:0007669"/>
    <property type="project" value="UniProtKB-SubCell"/>
</dbReference>
<feature type="domain" description="Flagellar hook protein FlgE/F/G-like D1" evidence="5">
    <location>
        <begin position="95"/>
        <end position="160"/>
    </location>
</feature>
<dbReference type="Pfam" id="PF22692">
    <property type="entry name" value="LlgE_F_G_D1"/>
    <property type="match status" value="1"/>
</dbReference>